<dbReference type="AlphaFoldDB" id="A0A3R5SP73"/>
<evidence type="ECO:0000256" key="5">
    <source>
        <dbReference type="ARBA" id="ARBA00022801"/>
    </source>
</evidence>
<dbReference type="PANTHER" id="PTHR23355:SF30">
    <property type="entry name" value="DIS3-LIKE EXONUCLEASE 1"/>
    <property type="match status" value="1"/>
</dbReference>
<dbReference type="InterPro" id="IPR050180">
    <property type="entry name" value="RNR_Ribonuclease"/>
</dbReference>
<dbReference type="Pfam" id="PF00773">
    <property type="entry name" value="RNB"/>
    <property type="match status" value="1"/>
</dbReference>
<dbReference type="FunFam" id="2.40.50.700:FF:000004">
    <property type="entry name" value="Exosome complex exonuclease RRP44 homolog A"/>
    <property type="match status" value="1"/>
</dbReference>
<dbReference type="EMBL" id="KV601449">
    <property type="protein sequence ID" value="OPL20727.1"/>
    <property type="molecule type" value="Genomic_DNA"/>
</dbReference>
<keyword evidence="6" id="KW-0271">Exosome</keyword>
<dbReference type="GO" id="GO:0006402">
    <property type="term" value="P:mRNA catabolic process"/>
    <property type="evidence" value="ECO:0007669"/>
    <property type="project" value="TreeGrafter"/>
</dbReference>
<dbReference type="Gene3D" id="2.40.50.700">
    <property type="match status" value="1"/>
</dbReference>
<evidence type="ECO:0000256" key="8">
    <source>
        <dbReference type="ARBA" id="ARBA00022842"/>
    </source>
</evidence>
<comment type="similarity">
    <text evidence="2">Belongs to the RNR ribonuclease family.</text>
</comment>
<proteinExistence type="inferred from homology"/>
<dbReference type="GO" id="GO:0016075">
    <property type="term" value="P:rRNA catabolic process"/>
    <property type="evidence" value="ECO:0007669"/>
    <property type="project" value="TreeGrafter"/>
</dbReference>
<comment type="cofactor">
    <cofactor evidence="1">
        <name>Mg(2+)</name>
        <dbReference type="ChEBI" id="CHEBI:18420"/>
    </cofactor>
</comment>
<keyword evidence="5" id="KW-0378">Hydrolase</keyword>
<gene>
    <name evidence="11" type="ORF">AM593_03228</name>
</gene>
<dbReference type="GO" id="GO:0000175">
    <property type="term" value="F:3'-5'-RNA exonuclease activity"/>
    <property type="evidence" value="ECO:0007669"/>
    <property type="project" value="TreeGrafter"/>
</dbReference>
<protein>
    <recommendedName>
        <fullName evidence="3">DIS3-like exonuclease 1</fullName>
    </recommendedName>
</protein>
<dbReference type="PANTHER" id="PTHR23355">
    <property type="entry name" value="RIBONUCLEASE"/>
    <property type="match status" value="1"/>
</dbReference>
<reference evidence="11 12" key="1">
    <citation type="journal article" date="2016" name="PLoS ONE">
        <title>A First Insight into the Genome of the Filter-Feeder Mussel Mytilus galloprovincialis.</title>
        <authorList>
            <person name="Murgarella M."/>
            <person name="Puiu D."/>
            <person name="Novoa B."/>
            <person name="Figueras A."/>
            <person name="Posada D."/>
            <person name="Canchaya C."/>
        </authorList>
    </citation>
    <scope>NUCLEOTIDE SEQUENCE [LARGE SCALE GENOMIC DNA]</scope>
    <source>
        <tissue evidence="11">Muscle</tissue>
    </source>
</reference>
<keyword evidence="9" id="KW-0694">RNA-binding</keyword>
<dbReference type="InterPro" id="IPR001900">
    <property type="entry name" value="RNase_II/R"/>
</dbReference>
<feature type="domain" description="RNB" evidence="10">
    <location>
        <begin position="134"/>
        <end position="314"/>
    </location>
</feature>
<evidence type="ECO:0000256" key="6">
    <source>
        <dbReference type="ARBA" id="ARBA00022835"/>
    </source>
</evidence>
<dbReference type="GO" id="GO:0003723">
    <property type="term" value="F:RNA binding"/>
    <property type="evidence" value="ECO:0007669"/>
    <property type="project" value="UniProtKB-KW"/>
</dbReference>
<evidence type="ECO:0000256" key="9">
    <source>
        <dbReference type="ARBA" id="ARBA00022884"/>
    </source>
</evidence>
<organism evidence="11 12">
    <name type="scientific">Mytilus galloprovincialis</name>
    <name type="common">Mediterranean mussel</name>
    <dbReference type="NCBI Taxonomy" id="29158"/>
    <lineage>
        <taxon>Eukaryota</taxon>
        <taxon>Metazoa</taxon>
        <taxon>Spiralia</taxon>
        <taxon>Lophotrochozoa</taxon>
        <taxon>Mollusca</taxon>
        <taxon>Bivalvia</taxon>
        <taxon>Autobranchia</taxon>
        <taxon>Pteriomorphia</taxon>
        <taxon>Mytilida</taxon>
        <taxon>Mytiloidea</taxon>
        <taxon>Mytilidae</taxon>
        <taxon>Mytilinae</taxon>
        <taxon>Mytilus</taxon>
    </lineage>
</organism>
<evidence type="ECO:0000256" key="2">
    <source>
        <dbReference type="ARBA" id="ARBA00005785"/>
    </source>
</evidence>
<accession>A0A3R5SP73</accession>
<dbReference type="SMART" id="SM00955">
    <property type="entry name" value="RNB"/>
    <property type="match status" value="1"/>
</dbReference>
<keyword evidence="4" id="KW-0540">Nuclease</keyword>
<dbReference type="InterPro" id="IPR041505">
    <property type="entry name" value="Dis3_CSD2"/>
</dbReference>
<dbReference type="Pfam" id="PF17849">
    <property type="entry name" value="OB_Dis3"/>
    <property type="match status" value="1"/>
</dbReference>
<keyword evidence="7 11" id="KW-0269">Exonuclease</keyword>
<feature type="non-terminal residue" evidence="11">
    <location>
        <position position="1"/>
    </location>
</feature>
<dbReference type="Proteomes" id="UP000266721">
    <property type="component" value="Unassembled WGS sequence"/>
</dbReference>
<evidence type="ECO:0000256" key="1">
    <source>
        <dbReference type="ARBA" id="ARBA00001946"/>
    </source>
</evidence>
<evidence type="ECO:0000256" key="3">
    <source>
        <dbReference type="ARBA" id="ARBA00016366"/>
    </source>
</evidence>
<evidence type="ECO:0000313" key="12">
    <source>
        <dbReference type="Proteomes" id="UP000266721"/>
    </source>
</evidence>
<name>A0A3R5SP73_MYTGA</name>
<dbReference type="InterPro" id="IPR012340">
    <property type="entry name" value="NA-bd_OB-fold"/>
</dbReference>
<keyword evidence="8" id="KW-0460">Magnesium</keyword>
<dbReference type="SUPFAM" id="SSF50249">
    <property type="entry name" value="Nucleic acid-binding proteins"/>
    <property type="match status" value="1"/>
</dbReference>
<keyword evidence="12" id="KW-1185">Reference proteome</keyword>
<evidence type="ECO:0000256" key="4">
    <source>
        <dbReference type="ARBA" id="ARBA00022722"/>
    </source>
</evidence>
<evidence type="ECO:0000313" key="11">
    <source>
        <dbReference type="EMBL" id="OPL20727.1"/>
    </source>
</evidence>
<dbReference type="SMR" id="A0A3R5SP73"/>
<evidence type="ECO:0000259" key="10">
    <source>
        <dbReference type="SMART" id="SM00955"/>
    </source>
</evidence>
<sequence length="318" mass="36794">MPTGYVVGITQRNWREYVAAFAQDEKTGQKGGKVLVIPWDYRIPKIRISTRQVEKLKDDRIIVRIDSWDIDSQYPNGHFIRSLGKIGELETEISAILIENNISVPPFSDAQMKELPVDTPDNPWKIEDVELKKRRDLRDSHLIFSIDPKGCEDVDDTLSVRHLENGNIELGVHIADVTHFVKPGSLTDQEAKKRSTTVYLADRRYDMLPEYHTITFMNIHLEVHFLCFRYAVSVIWELDLKYEVVDVWYGKTIIRSQYKLFYEQTVINLQCYEAPTAYQKRKKKKISLAQLVHDGASQAEIVDNVPELQDLSGEQLVT</sequence>
<feature type="non-terminal residue" evidence="11">
    <location>
        <position position="318"/>
    </location>
</feature>
<dbReference type="GO" id="GO:0000177">
    <property type="term" value="C:cytoplasmic exosome (RNase complex)"/>
    <property type="evidence" value="ECO:0007669"/>
    <property type="project" value="TreeGrafter"/>
</dbReference>
<evidence type="ECO:0000256" key="7">
    <source>
        <dbReference type="ARBA" id="ARBA00022839"/>
    </source>
</evidence>